<dbReference type="GO" id="GO:0005737">
    <property type="term" value="C:cytoplasm"/>
    <property type="evidence" value="ECO:0007669"/>
    <property type="project" value="TreeGrafter"/>
</dbReference>
<proteinExistence type="predicted"/>
<dbReference type="SUPFAM" id="SSF51905">
    <property type="entry name" value="FAD/NAD(P)-binding domain"/>
    <property type="match status" value="1"/>
</dbReference>
<evidence type="ECO:0000313" key="3">
    <source>
        <dbReference type="EMBL" id="XDU71277.1"/>
    </source>
</evidence>
<evidence type="ECO:0000259" key="2">
    <source>
        <dbReference type="Pfam" id="PF01266"/>
    </source>
</evidence>
<dbReference type="PANTHER" id="PTHR13847:SF281">
    <property type="entry name" value="FAD DEPENDENT OXIDOREDUCTASE DOMAIN-CONTAINING PROTEIN"/>
    <property type="match status" value="1"/>
</dbReference>
<dbReference type="Pfam" id="PF01266">
    <property type="entry name" value="DAO"/>
    <property type="match status" value="1"/>
</dbReference>
<dbReference type="Gene3D" id="3.50.50.60">
    <property type="entry name" value="FAD/NAD(P)-binding domain"/>
    <property type="match status" value="1"/>
</dbReference>
<dbReference type="EMBL" id="CP165628">
    <property type="protein sequence ID" value="XDU71277.1"/>
    <property type="molecule type" value="Genomic_DNA"/>
</dbReference>
<name>A0AB39VNL1_9GAMM</name>
<dbReference type="Gene3D" id="3.30.9.10">
    <property type="entry name" value="D-Amino Acid Oxidase, subunit A, domain 2"/>
    <property type="match status" value="1"/>
</dbReference>
<dbReference type="RefSeq" id="WP_369788590.1">
    <property type="nucleotide sequence ID" value="NZ_CP165628.1"/>
</dbReference>
<evidence type="ECO:0000256" key="1">
    <source>
        <dbReference type="ARBA" id="ARBA00023002"/>
    </source>
</evidence>
<accession>A0AB39VNL1</accession>
<gene>
    <name evidence="3" type="ORF">AB3G37_17200</name>
</gene>
<protein>
    <submittedName>
        <fullName evidence="3">NAD(P)/FAD-dependent oxidoreductase</fullName>
        <ecNumber evidence="3">1.-.-.-</ecNumber>
    </submittedName>
</protein>
<feature type="domain" description="FAD dependent oxidoreductase" evidence="2">
    <location>
        <begin position="37"/>
        <end position="389"/>
    </location>
</feature>
<dbReference type="AlphaFoldDB" id="A0AB39VNL1"/>
<sequence length="437" mass="48334">MSSQNNIFTSDFTPAPYWWDASEPETQLDPLPSAVEILIVGSGYAGLNAAIELARNGRQVAVLDADRLGSGASTRTGGMISSGQKLVVGGAIKGISPELFKNMIADSIASFAFIQELVREENLDADLYIGGRYFGGHTPTQMKRLYEMGDILNRVTGVTVHKINRDSQSEVIGSHFYHGGILVDEYGGIHPGKYHRSLRNLAKHYGVQLFSHARVNSIEESANGKRVLTERGTVNAEKVLITTNGYTGRQATPNIARRIVPVKSYQIATEPLPADLIEYLIPKKRMITDSRRDLIYTRPSPDGTRLLFGSRPGILQVDDRSAAVKIRQRMLDIWPELADYRISHAWSGNVGMTADKTAHVGKMDNGDYAVGCNGNGVALMSWLGYRLAQKILAIEKQPLSFDRADFQTIPLYNGNPWFLPFASGWYRFRDAVDKRLG</sequence>
<reference evidence="3" key="1">
    <citation type="submission" date="2024-07" db="EMBL/GenBank/DDBJ databases">
        <authorList>
            <person name="Biller S.J."/>
        </authorList>
    </citation>
    <scope>NUCLEOTIDE SEQUENCE</scope>
    <source>
        <strain evidence="3">WC2420</strain>
    </source>
</reference>
<dbReference type="InterPro" id="IPR036188">
    <property type="entry name" value="FAD/NAD-bd_sf"/>
</dbReference>
<organism evidence="3">
    <name type="scientific">Rouxiella sp. WC2420</name>
    <dbReference type="NCBI Taxonomy" id="3234145"/>
    <lineage>
        <taxon>Bacteria</taxon>
        <taxon>Pseudomonadati</taxon>
        <taxon>Pseudomonadota</taxon>
        <taxon>Gammaproteobacteria</taxon>
        <taxon>Enterobacterales</taxon>
        <taxon>Yersiniaceae</taxon>
        <taxon>Rouxiella</taxon>
    </lineage>
</organism>
<dbReference type="EC" id="1.-.-.-" evidence="3"/>
<dbReference type="GO" id="GO:0016491">
    <property type="term" value="F:oxidoreductase activity"/>
    <property type="evidence" value="ECO:0007669"/>
    <property type="project" value="UniProtKB-KW"/>
</dbReference>
<dbReference type="PANTHER" id="PTHR13847">
    <property type="entry name" value="SARCOSINE DEHYDROGENASE-RELATED"/>
    <property type="match status" value="1"/>
</dbReference>
<dbReference type="InterPro" id="IPR006076">
    <property type="entry name" value="FAD-dep_OxRdtase"/>
</dbReference>
<keyword evidence="1 3" id="KW-0560">Oxidoreductase</keyword>